<name>A0AA36LU82_YERMO</name>
<sequence>MTMPKEQAFQFELKIPNSQTRAAMQEAEDIIRTRDTRFTTSDELCIEPERR</sequence>
<evidence type="ECO:0000313" key="2">
    <source>
        <dbReference type="Proteomes" id="UP000040841"/>
    </source>
</evidence>
<proteinExistence type="predicted"/>
<comment type="caution">
    <text evidence="1">The sequence shown here is derived from an EMBL/GenBank/DDBJ whole genome shotgun (WGS) entry which is preliminary data.</text>
</comment>
<dbReference type="EMBL" id="CQBM01000010">
    <property type="protein sequence ID" value="CNI45636.1"/>
    <property type="molecule type" value="Genomic_DNA"/>
</dbReference>
<dbReference type="Proteomes" id="UP000040841">
    <property type="component" value="Unassembled WGS sequence"/>
</dbReference>
<evidence type="ECO:0000313" key="1">
    <source>
        <dbReference type="EMBL" id="CNI45636.1"/>
    </source>
</evidence>
<organism evidence="1 2">
    <name type="scientific">Yersinia mollaretii</name>
    <dbReference type="NCBI Taxonomy" id="33060"/>
    <lineage>
        <taxon>Bacteria</taxon>
        <taxon>Pseudomonadati</taxon>
        <taxon>Pseudomonadota</taxon>
        <taxon>Gammaproteobacteria</taxon>
        <taxon>Enterobacterales</taxon>
        <taxon>Yersiniaceae</taxon>
        <taxon>Yersinia</taxon>
    </lineage>
</organism>
<reference evidence="1 2" key="1">
    <citation type="submission" date="2015-03" db="EMBL/GenBank/DDBJ databases">
        <authorList>
            <consortium name="Pathogen Informatics"/>
            <person name="Murphy D."/>
        </authorList>
    </citation>
    <scope>NUCLEOTIDE SEQUENCE [LARGE SCALE GENOMIC DNA]</scope>
    <source>
        <strain evidence="1 2">FE82747</strain>
    </source>
</reference>
<accession>A0AA36LU82</accession>
<dbReference type="AlphaFoldDB" id="A0AA36LU82"/>
<dbReference type="RefSeq" id="WP_180272568.1">
    <property type="nucleotide sequence ID" value="NZ_CABHYS010000030.1"/>
</dbReference>
<gene>
    <name evidence="1" type="ORF">ERS008502_03312</name>
</gene>
<protein>
    <submittedName>
        <fullName evidence="1">Uncharacterized protein</fullName>
    </submittedName>
</protein>